<protein>
    <submittedName>
        <fullName evidence="2">PGC-1 and ERR-induced regulator in muscle protein 1</fullName>
    </submittedName>
</protein>
<sequence>MDNFEYSIQLNDRDWAEFFLASEECNLAPAALATAEEQCLSDIEQGDGVPERDCRTSTNGQIAVRVGSRPGPGTGSSAPRGVPVDASLCWPAGGHLTLPELLSGSEDEADLGSVGRFLCESDKPGCPSSAPMPSAQGRQPPCPPAAPLAGGTAESSPGQDTACEAAAPQPASALEKGAASSSQAMEPPSHPAGTSAPEQGGDARGEQPRGGPVAAQPGAPVQGSSSALAASPEGSARKSPSSASRSEPRLRGPLRDHPPSPVLESAPRAPGCPAREEASGERVVAEPSSPAGSPDVVRPKVPGQLRKSRKQRGASATEAAQGDREPVGAAAQGTGVLVKARLSSPLSSRKSKGKEKAAKPAPVKLGSEEAGESKRLVPGPGTDESDPAVSAPPKQKVNEPGAQPLGKAKATKHSKPGQAGGLGICDNVPVIPASGAVAPPGPACQEALGKPLHPKSVAASGGDAAEGAHGQPPAETPRELGPPCFAAEASARADTLDVTWPEMYDYLFCDSQGEEEGMGNSMEGEKTPLEREISLPELYEYFFNEPEGNRKKVKGKDRKRKKFSSLDHAPLQNEDPDSAPVKDSLVISVPEVYEHFFPDRPGNRVGWTGIFSITPASEVKKAVGALKSLLQRPIHLIRGQAPGPQALVRRGSGEKLPLVPLAPLGRGRVRPEGLDMALALTGRPEAPLALTHKDMCLVFCAFASWAVKTSDLQAPDAWKTMFLASFGTLSAIRYFRRQVREGHPWT</sequence>
<dbReference type="PANTHER" id="PTHR47282:SF1">
    <property type="entry name" value="PGC-1 AND ERR-INDUCED REGULATOR IN MUSCLE PROTEIN 1"/>
    <property type="match status" value="1"/>
</dbReference>
<accession>A0A8J4KFR0</accession>
<dbReference type="GO" id="GO:0005634">
    <property type="term" value="C:nucleus"/>
    <property type="evidence" value="ECO:0007669"/>
    <property type="project" value="TreeGrafter"/>
</dbReference>
<dbReference type="GO" id="GO:0006355">
    <property type="term" value="P:regulation of DNA-templated transcription"/>
    <property type="evidence" value="ECO:0007669"/>
    <property type="project" value="InterPro"/>
</dbReference>
<dbReference type="GO" id="GO:0005737">
    <property type="term" value="C:cytoplasm"/>
    <property type="evidence" value="ECO:0007669"/>
    <property type="project" value="TreeGrafter"/>
</dbReference>
<evidence type="ECO:0000256" key="1">
    <source>
        <dbReference type="SAM" id="MobiDB-lite"/>
    </source>
</evidence>
<feature type="region of interest" description="Disordered" evidence="1">
    <location>
        <begin position="550"/>
        <end position="579"/>
    </location>
</feature>
<feature type="compositionally biased region" description="Low complexity" evidence="1">
    <location>
        <begin position="162"/>
        <end position="173"/>
    </location>
</feature>
<feature type="compositionally biased region" description="Basic and acidic residues" evidence="1">
    <location>
        <begin position="274"/>
        <end position="284"/>
    </location>
</feature>
<organism evidence="2 3">
    <name type="scientific">Eudyptes chrysocome</name>
    <name type="common">Western rockhopper penguin</name>
    <name type="synonym">Aptenodytes chrysocome</name>
    <dbReference type="NCBI Taxonomy" id="79626"/>
    <lineage>
        <taxon>Eukaryota</taxon>
        <taxon>Metazoa</taxon>
        <taxon>Chordata</taxon>
        <taxon>Craniata</taxon>
        <taxon>Vertebrata</taxon>
        <taxon>Euteleostomi</taxon>
        <taxon>Archelosauria</taxon>
        <taxon>Archosauria</taxon>
        <taxon>Dinosauria</taxon>
        <taxon>Saurischia</taxon>
        <taxon>Theropoda</taxon>
        <taxon>Coelurosauria</taxon>
        <taxon>Aves</taxon>
        <taxon>Neognathae</taxon>
        <taxon>Neoaves</taxon>
        <taxon>Aequornithes</taxon>
        <taxon>Sphenisciformes</taxon>
        <taxon>Spheniscidae</taxon>
        <taxon>Eudyptes</taxon>
    </lineage>
</organism>
<evidence type="ECO:0000313" key="2">
    <source>
        <dbReference type="EMBL" id="KAF1641243.1"/>
    </source>
</evidence>
<feature type="compositionally biased region" description="Basic residues" evidence="1">
    <location>
        <begin position="551"/>
        <end position="563"/>
    </location>
</feature>
<dbReference type="EMBL" id="VULL01002997">
    <property type="protein sequence ID" value="KAF1641243.1"/>
    <property type="molecule type" value="Genomic_DNA"/>
</dbReference>
<feature type="non-terminal residue" evidence="2">
    <location>
        <position position="1"/>
    </location>
</feature>
<dbReference type="GO" id="GO:0014850">
    <property type="term" value="P:response to muscle activity"/>
    <property type="evidence" value="ECO:0007669"/>
    <property type="project" value="TreeGrafter"/>
</dbReference>
<feature type="region of interest" description="Disordered" evidence="1">
    <location>
        <begin position="46"/>
        <end position="82"/>
    </location>
</feature>
<feature type="non-terminal residue" evidence="2">
    <location>
        <position position="746"/>
    </location>
</feature>
<comment type="caution">
    <text evidence="2">The sequence shown here is derived from an EMBL/GenBank/DDBJ whole genome shotgun (WGS) entry which is preliminary data.</text>
</comment>
<name>A0A8J4KFR0_EUDCH</name>
<gene>
    <name evidence="2" type="primary">Perm1</name>
    <name evidence="2" type="ORF">FQV12_0010602</name>
</gene>
<feature type="compositionally biased region" description="Basic and acidic residues" evidence="1">
    <location>
        <begin position="246"/>
        <end position="258"/>
    </location>
</feature>
<dbReference type="Proteomes" id="UP000716595">
    <property type="component" value="Unassembled WGS sequence"/>
</dbReference>
<feature type="region of interest" description="Disordered" evidence="1">
    <location>
        <begin position="454"/>
        <end position="481"/>
    </location>
</feature>
<dbReference type="AlphaFoldDB" id="A0A8J4KFR0"/>
<keyword evidence="3" id="KW-1185">Reference proteome</keyword>
<evidence type="ECO:0000313" key="3">
    <source>
        <dbReference type="Proteomes" id="UP000716595"/>
    </source>
</evidence>
<reference evidence="2" key="1">
    <citation type="journal article" date="2019" name="Gigascience">
        <title>High-coverage genomes to elucidate the evolution of penguins.</title>
        <authorList>
            <person name="Pan H."/>
            <person name="Cole T.L."/>
            <person name="Bi X."/>
            <person name="Fang M."/>
            <person name="Zhou C."/>
            <person name="Yang Z."/>
            <person name="Ksepka D.T."/>
            <person name="Hart T."/>
            <person name="Bouzat J.L."/>
            <person name="Argilla L.S."/>
            <person name="Bertelsen M.F."/>
            <person name="Boersma P.D."/>
            <person name="Bost C.A."/>
            <person name="Cherel Y."/>
            <person name="Dann P."/>
            <person name="Fiddaman S.R."/>
            <person name="Howard P."/>
            <person name="Labuschagne K."/>
            <person name="Mattern T."/>
            <person name="Miller G."/>
            <person name="Parker P."/>
            <person name="Phillips R.A."/>
            <person name="Quillfeldt P."/>
            <person name="Ryan P.G."/>
            <person name="Taylor H."/>
            <person name="Thompson D.R."/>
            <person name="Young M.J."/>
            <person name="Ellegaard M.R."/>
            <person name="Gilbert M.T.P."/>
            <person name="Sinding M.S."/>
            <person name="Pacheco G."/>
            <person name="Shepherd L.D."/>
            <person name="Tennyson A.J.D."/>
            <person name="Grosser S."/>
            <person name="Kay E."/>
            <person name="Nupen L.J."/>
            <person name="Ellenberg U."/>
            <person name="Houston D.M."/>
            <person name="Reeve A.H."/>
            <person name="Johnson K."/>
            <person name="Masello J.F."/>
            <person name="Stracke T."/>
            <person name="McKinlay B."/>
            <person name="Borboroglu P.G."/>
            <person name="Zhang D.X."/>
            <person name="Zhang G."/>
        </authorList>
    </citation>
    <scope>NUCLEOTIDE SEQUENCE</scope>
    <source>
        <strain evidence="2">RH 110-1</strain>
    </source>
</reference>
<dbReference type="PANTHER" id="PTHR47282">
    <property type="entry name" value="PGC-1 AND ERR-INDUCED REGULATOR IN MUSCLE PROTEIN 1"/>
    <property type="match status" value="1"/>
</dbReference>
<feature type="region of interest" description="Disordered" evidence="1">
    <location>
        <begin position="125"/>
        <end position="420"/>
    </location>
</feature>
<proteinExistence type="predicted"/>
<dbReference type="InterPro" id="IPR043442">
    <property type="entry name" value="Perm1"/>
</dbReference>